<dbReference type="InterPro" id="IPR036237">
    <property type="entry name" value="Xyl_isomerase-like_sf"/>
</dbReference>
<dbReference type="SUPFAM" id="SSF51658">
    <property type="entry name" value="Xylose isomerase-like"/>
    <property type="match status" value="1"/>
</dbReference>
<dbReference type="Pfam" id="PF01261">
    <property type="entry name" value="AP_endonuc_2"/>
    <property type="match status" value="1"/>
</dbReference>
<keyword evidence="3" id="KW-1185">Reference proteome</keyword>
<accession>A0A4U3L184</accession>
<dbReference type="InterPro" id="IPR006311">
    <property type="entry name" value="TAT_signal"/>
</dbReference>
<evidence type="ECO:0000259" key="1">
    <source>
        <dbReference type="Pfam" id="PF01261"/>
    </source>
</evidence>
<dbReference type="OrthoDB" id="930834at2"/>
<dbReference type="InterPro" id="IPR013022">
    <property type="entry name" value="Xyl_isomerase-like_TIM-brl"/>
</dbReference>
<sequence length="315" mass="34154">MSQPITRRTALQLFGASAGIALLPRIGKSATTAAPPAHSSFTYCLNMATIRGHNLGFVKELETASKAGFHAVEIWIDSLQTYLNNGGTLTDAKKRLNDLGITVENCIGFAQWIVDDDTVRNKGIEQMKKEMDMLAQIGCKRTAAPPMGATETPGLDLNKMAERYHAILKLGDTTGVIPQLEMWGFSKNLSRANEVLYVAMQTGHPSAKVLLDVFHLYKGGTPLDTLHMMSSSATDILHVNDYPANLSAADITDADRIYPGDGIAPVKHILGILHKQDQPLIISTEVFNKNYYSQEALTVAKTALAKMKAVTSGLA</sequence>
<dbReference type="PANTHER" id="PTHR12110:SF48">
    <property type="entry name" value="BLL3656 PROTEIN"/>
    <property type="match status" value="1"/>
</dbReference>
<dbReference type="Proteomes" id="UP000305848">
    <property type="component" value="Unassembled WGS sequence"/>
</dbReference>
<keyword evidence="2" id="KW-0413">Isomerase</keyword>
<protein>
    <submittedName>
        <fullName evidence="2">Sugar phosphate isomerase/epimerase</fullName>
    </submittedName>
</protein>
<dbReference type="RefSeq" id="WP_137261710.1">
    <property type="nucleotide sequence ID" value="NZ_SZQL01000007.1"/>
</dbReference>
<dbReference type="PROSITE" id="PS51318">
    <property type="entry name" value="TAT"/>
    <property type="match status" value="1"/>
</dbReference>
<dbReference type="AlphaFoldDB" id="A0A4U3L184"/>
<dbReference type="GO" id="GO:0016853">
    <property type="term" value="F:isomerase activity"/>
    <property type="evidence" value="ECO:0007669"/>
    <property type="project" value="UniProtKB-KW"/>
</dbReference>
<evidence type="ECO:0000313" key="3">
    <source>
        <dbReference type="Proteomes" id="UP000305848"/>
    </source>
</evidence>
<comment type="caution">
    <text evidence="2">The sequence shown here is derived from an EMBL/GenBank/DDBJ whole genome shotgun (WGS) entry which is preliminary data.</text>
</comment>
<dbReference type="InterPro" id="IPR050312">
    <property type="entry name" value="IolE/XylAMocC-like"/>
</dbReference>
<proteinExistence type="predicted"/>
<reference evidence="2 3" key="1">
    <citation type="submission" date="2019-05" db="EMBL/GenBank/DDBJ databases">
        <title>Panacibacter sp. strain 17mud1-8 Genome sequencing and assembly.</title>
        <authorList>
            <person name="Chhetri G."/>
        </authorList>
    </citation>
    <scope>NUCLEOTIDE SEQUENCE [LARGE SCALE GENOMIC DNA]</scope>
    <source>
        <strain evidence="2 3">17mud1-8</strain>
    </source>
</reference>
<evidence type="ECO:0000313" key="2">
    <source>
        <dbReference type="EMBL" id="TKK68522.1"/>
    </source>
</evidence>
<dbReference type="EMBL" id="SZQL01000007">
    <property type="protein sequence ID" value="TKK68522.1"/>
    <property type="molecule type" value="Genomic_DNA"/>
</dbReference>
<feature type="domain" description="Xylose isomerase-like TIM barrel" evidence="1">
    <location>
        <begin position="62"/>
        <end position="304"/>
    </location>
</feature>
<dbReference type="PANTHER" id="PTHR12110">
    <property type="entry name" value="HYDROXYPYRUVATE ISOMERASE"/>
    <property type="match status" value="1"/>
</dbReference>
<name>A0A4U3L184_9BACT</name>
<gene>
    <name evidence="2" type="ORF">FC093_10385</name>
</gene>
<dbReference type="Gene3D" id="3.20.20.150">
    <property type="entry name" value="Divalent-metal-dependent TIM barrel enzymes"/>
    <property type="match status" value="1"/>
</dbReference>
<organism evidence="2 3">
    <name type="scientific">Ilyomonas limi</name>
    <dbReference type="NCBI Taxonomy" id="2575867"/>
    <lineage>
        <taxon>Bacteria</taxon>
        <taxon>Pseudomonadati</taxon>
        <taxon>Bacteroidota</taxon>
        <taxon>Chitinophagia</taxon>
        <taxon>Chitinophagales</taxon>
        <taxon>Chitinophagaceae</taxon>
        <taxon>Ilyomonas</taxon>
    </lineage>
</organism>